<evidence type="ECO:0000256" key="1">
    <source>
        <dbReference type="ARBA" id="ARBA00008911"/>
    </source>
</evidence>
<comment type="cofactor">
    <cofactor evidence="3">
        <name>Mn(2+)</name>
        <dbReference type="ChEBI" id="CHEBI:29035"/>
    </cofactor>
    <cofactor evidence="3">
        <name>Co(2+)</name>
        <dbReference type="ChEBI" id="CHEBI:48828"/>
    </cofactor>
    <cofactor evidence="3">
        <name>Cd(2+)</name>
        <dbReference type="ChEBI" id="CHEBI:48775"/>
    </cofactor>
    <text evidence="3">Binds 1 divalent cation per subunit. The enzyme is active with manganese, cobalt or cadmium ions.</text>
</comment>
<evidence type="ECO:0000256" key="3">
    <source>
        <dbReference type="PIRSR" id="PIRSR602480-1"/>
    </source>
</evidence>
<dbReference type="RefSeq" id="WP_142231569.1">
    <property type="nucleotide sequence ID" value="NZ_CP022310.1"/>
</dbReference>
<proteinExistence type="inferred from homology"/>
<dbReference type="AlphaFoldDB" id="A0A514JMC1"/>
<dbReference type="InterPro" id="IPR002480">
    <property type="entry name" value="DAHP_synth_2"/>
</dbReference>
<feature type="region of interest" description="Disordered" evidence="5">
    <location>
        <begin position="1"/>
        <end position="26"/>
    </location>
</feature>
<dbReference type="Gene3D" id="3.20.20.70">
    <property type="entry name" value="Aldolase class I"/>
    <property type="match status" value="1"/>
</dbReference>
<sequence>MKSVSQFSVPQAGVRPAEQQPQWPDPEEVTRVRQRLAGLPPLVGPDDCDRLAVLLGEVARGRAFLLQGGDCAEMVERATPAAVHGTVETLVRLAGTLERAFGMPVVTVGRLAGQYAKPRSSPVETVHGRTLPAYRGDAVNGAAFTPQERTPDPRRMLRAYEAAATTLRLVADRPEAGPRTAREVFVSHEALLMDYELPLTRRDARTGRPYAGSGHLLWAGERTRDPQGAHIAYLARIGNPVAVKIGPGARPDDLLRLARVLNPAAVPGRLTFIVRTGAGTVRRVLPDLVGAVADAGVPVAWVCDPMHGNTVRVNGRKTRHFDDVYEEISGFFEVHRSLGTHPGGVHLEMTGADVTECLGGGSGAVWSAGVRPADLPSRYESACDPRLNRTQALELGRLVAGLRTPPLVPAG</sequence>
<reference evidence="6 7" key="1">
    <citation type="submission" date="2017-07" db="EMBL/GenBank/DDBJ databases">
        <title>The Complete Genome of Streptomyces asterosporus-ZSY.</title>
        <authorList>
            <person name="Zhang S."/>
        </authorList>
    </citation>
    <scope>NUCLEOTIDE SEQUENCE [LARGE SCALE GENOMIC DNA]</scope>
    <source>
        <strain evidence="6 7">DSM 41452</strain>
    </source>
</reference>
<accession>A0A514JMC1</accession>
<keyword evidence="2 4" id="KW-0808">Transferase</keyword>
<feature type="binding site" evidence="3">
    <location>
        <position position="348"/>
    </location>
    <ligand>
        <name>Mn(2+)</name>
        <dbReference type="ChEBI" id="CHEBI:29035"/>
    </ligand>
</feature>
<keyword evidence="3" id="KW-0170">Cobalt</keyword>
<dbReference type="KEGG" id="sast:CD934_07155"/>
<dbReference type="UniPathway" id="UPA00053">
    <property type="reaction ID" value="UER00084"/>
</dbReference>
<keyword evidence="7" id="KW-1185">Reference proteome</keyword>
<feature type="binding site" evidence="3">
    <location>
        <position position="71"/>
    </location>
    <ligand>
        <name>Mn(2+)</name>
        <dbReference type="ChEBI" id="CHEBI:29035"/>
    </ligand>
</feature>
<feature type="binding site" evidence="3">
    <location>
        <position position="384"/>
    </location>
    <ligand>
        <name>Mn(2+)</name>
        <dbReference type="ChEBI" id="CHEBI:29035"/>
    </ligand>
</feature>
<comment type="pathway">
    <text evidence="4">Metabolic intermediate biosynthesis; chorismate biosynthesis; chorismate from D-erythrose 4-phosphate and phosphoenolpyruvate: step 1/7.</text>
</comment>
<dbReference type="Pfam" id="PF01474">
    <property type="entry name" value="DAHP_synth_2"/>
    <property type="match status" value="2"/>
</dbReference>
<dbReference type="SUPFAM" id="SSF51569">
    <property type="entry name" value="Aldolase"/>
    <property type="match status" value="1"/>
</dbReference>
<gene>
    <name evidence="6" type="ORF">CD934_07155</name>
</gene>
<dbReference type="GO" id="GO:0008652">
    <property type="term" value="P:amino acid biosynthetic process"/>
    <property type="evidence" value="ECO:0007669"/>
    <property type="project" value="UniProtKB-KW"/>
</dbReference>
<dbReference type="PANTHER" id="PTHR21337">
    <property type="entry name" value="PHOSPHO-2-DEHYDRO-3-DEOXYHEPTONATE ALDOLASE 1, 2"/>
    <property type="match status" value="1"/>
</dbReference>
<keyword evidence="3" id="KW-0464">Manganese</keyword>
<dbReference type="GO" id="GO:0003849">
    <property type="term" value="F:3-deoxy-7-phosphoheptulonate synthase activity"/>
    <property type="evidence" value="ECO:0007669"/>
    <property type="project" value="UniProtKB-EC"/>
</dbReference>
<protein>
    <recommendedName>
        <fullName evidence="4">Phospho-2-dehydro-3-deoxyheptonate aldolase</fullName>
        <ecNumber evidence="4">2.5.1.54</ecNumber>
    </recommendedName>
</protein>
<dbReference type="GO" id="GO:0009073">
    <property type="term" value="P:aromatic amino acid family biosynthetic process"/>
    <property type="evidence" value="ECO:0007669"/>
    <property type="project" value="UniProtKB-KW"/>
</dbReference>
<comment type="similarity">
    <text evidence="1 4">Belongs to the class-II DAHP synthase family.</text>
</comment>
<evidence type="ECO:0000256" key="2">
    <source>
        <dbReference type="ARBA" id="ARBA00022679"/>
    </source>
</evidence>
<keyword evidence="4" id="KW-0028">Amino-acid biosynthesis</keyword>
<organism evidence="6 7">
    <name type="scientific">Streptomyces calvus</name>
    <dbReference type="NCBI Taxonomy" id="67282"/>
    <lineage>
        <taxon>Bacteria</taxon>
        <taxon>Bacillati</taxon>
        <taxon>Actinomycetota</taxon>
        <taxon>Actinomycetes</taxon>
        <taxon>Kitasatosporales</taxon>
        <taxon>Streptomycetaceae</taxon>
        <taxon>Streptomyces</taxon>
    </lineage>
</organism>
<feature type="binding site" evidence="3">
    <location>
        <position position="307"/>
    </location>
    <ligand>
        <name>Mn(2+)</name>
        <dbReference type="ChEBI" id="CHEBI:29035"/>
    </ligand>
</feature>
<evidence type="ECO:0000313" key="7">
    <source>
        <dbReference type="Proteomes" id="UP000316215"/>
    </source>
</evidence>
<dbReference type="GO" id="GO:0009423">
    <property type="term" value="P:chorismate biosynthetic process"/>
    <property type="evidence" value="ECO:0007669"/>
    <property type="project" value="UniProtKB-UniPathway"/>
</dbReference>
<feature type="binding site" evidence="3">
    <location>
        <begin position="221"/>
        <end position="222"/>
    </location>
    <ligand>
        <name>phosphoenolpyruvate</name>
        <dbReference type="ChEBI" id="CHEBI:58702"/>
    </ligand>
</feature>
<keyword evidence="3" id="KW-0104">Cadmium</keyword>
<dbReference type="EMBL" id="CP022310">
    <property type="protein sequence ID" value="QDI68480.1"/>
    <property type="molecule type" value="Genomic_DNA"/>
</dbReference>
<comment type="catalytic activity">
    <reaction evidence="4">
        <text>D-erythrose 4-phosphate + phosphoenolpyruvate + H2O = 7-phospho-2-dehydro-3-deoxy-D-arabino-heptonate + phosphate</text>
        <dbReference type="Rhea" id="RHEA:14717"/>
        <dbReference type="ChEBI" id="CHEBI:15377"/>
        <dbReference type="ChEBI" id="CHEBI:16897"/>
        <dbReference type="ChEBI" id="CHEBI:43474"/>
        <dbReference type="ChEBI" id="CHEBI:58394"/>
        <dbReference type="ChEBI" id="CHEBI:58702"/>
        <dbReference type="EC" id="2.5.1.54"/>
    </reaction>
</comment>
<evidence type="ECO:0000313" key="6">
    <source>
        <dbReference type="EMBL" id="QDI68480.1"/>
    </source>
</evidence>
<keyword evidence="4" id="KW-0057">Aromatic amino acid biosynthesis</keyword>
<feature type="binding site" evidence="3">
    <location>
        <position position="244"/>
    </location>
    <ligand>
        <name>phosphoenolpyruvate</name>
        <dbReference type="ChEBI" id="CHEBI:58702"/>
    </ligand>
</feature>
<dbReference type="PANTHER" id="PTHR21337:SF0">
    <property type="entry name" value="PHOSPHO-2-DEHYDRO-3-DEOXYHEPTONATE ALDOLASE"/>
    <property type="match status" value="1"/>
</dbReference>
<dbReference type="InterPro" id="IPR013785">
    <property type="entry name" value="Aldolase_TIM"/>
</dbReference>
<name>A0A514JMC1_9ACTN</name>
<dbReference type="Proteomes" id="UP000316215">
    <property type="component" value="Chromosome"/>
</dbReference>
<feature type="binding site" evidence="3">
    <location>
        <position position="110"/>
    </location>
    <ligand>
        <name>phosphoenolpyruvate</name>
        <dbReference type="ChEBI" id="CHEBI:58702"/>
    </ligand>
</feature>
<evidence type="ECO:0000256" key="5">
    <source>
        <dbReference type="SAM" id="MobiDB-lite"/>
    </source>
</evidence>
<evidence type="ECO:0000256" key="4">
    <source>
        <dbReference type="RuleBase" id="RU363071"/>
    </source>
</evidence>
<feature type="binding site" evidence="3">
    <location>
        <position position="275"/>
    </location>
    <ligand>
        <name>phosphoenolpyruvate</name>
        <dbReference type="ChEBI" id="CHEBI:58702"/>
    </ligand>
</feature>
<dbReference type="EC" id="2.5.1.54" evidence="4"/>